<organism evidence="2 3">
    <name type="scientific">Symbiodinium microadriaticum</name>
    <name type="common">Dinoflagellate</name>
    <name type="synonym">Zooxanthella microadriatica</name>
    <dbReference type="NCBI Taxonomy" id="2951"/>
    <lineage>
        <taxon>Eukaryota</taxon>
        <taxon>Sar</taxon>
        <taxon>Alveolata</taxon>
        <taxon>Dinophyceae</taxon>
        <taxon>Suessiales</taxon>
        <taxon>Symbiodiniaceae</taxon>
        <taxon>Symbiodinium</taxon>
    </lineage>
</organism>
<proteinExistence type="predicted"/>
<keyword evidence="3" id="KW-1185">Reference proteome</keyword>
<name>A0A1Q9CBZ3_SYMMI</name>
<gene>
    <name evidence="2" type="ORF">AK812_SmicGene39144</name>
</gene>
<sequence length="138" mass="14956">MVVFPVPPEVERAAAETDPSVLEAERELTQYFQTQALQNSLRYLAPAHANSPLKVASPAKEDFAKALAAKLLSLGEQARNQQAFEEAAELSARHGALECDPWLHSEREAAQGEVQAAEEDMDALTNKVSAARITGLSK</sequence>
<evidence type="ECO:0000256" key="1">
    <source>
        <dbReference type="SAM" id="Coils"/>
    </source>
</evidence>
<feature type="coiled-coil region" evidence="1">
    <location>
        <begin position="107"/>
        <end position="134"/>
    </location>
</feature>
<keyword evidence="1" id="KW-0175">Coiled coil</keyword>
<dbReference type="AlphaFoldDB" id="A0A1Q9CBZ3"/>
<accession>A0A1Q9CBZ3</accession>
<dbReference type="OrthoDB" id="10603859at2759"/>
<evidence type="ECO:0000313" key="3">
    <source>
        <dbReference type="Proteomes" id="UP000186817"/>
    </source>
</evidence>
<dbReference type="Proteomes" id="UP000186817">
    <property type="component" value="Unassembled WGS sequence"/>
</dbReference>
<evidence type="ECO:0000313" key="2">
    <source>
        <dbReference type="EMBL" id="OLP80441.1"/>
    </source>
</evidence>
<reference evidence="2 3" key="1">
    <citation type="submission" date="2016-02" db="EMBL/GenBank/DDBJ databases">
        <title>Genome analysis of coral dinoflagellate symbionts highlights evolutionary adaptations to a symbiotic lifestyle.</title>
        <authorList>
            <person name="Aranda M."/>
            <person name="Li Y."/>
            <person name="Liew Y.J."/>
            <person name="Baumgarten S."/>
            <person name="Simakov O."/>
            <person name="Wilson M."/>
            <person name="Piel J."/>
            <person name="Ashoor H."/>
            <person name="Bougouffa S."/>
            <person name="Bajic V.B."/>
            <person name="Ryu T."/>
            <person name="Ravasi T."/>
            <person name="Bayer T."/>
            <person name="Micklem G."/>
            <person name="Kim H."/>
            <person name="Bhak J."/>
            <person name="Lajeunesse T.C."/>
            <person name="Voolstra C.R."/>
        </authorList>
    </citation>
    <scope>NUCLEOTIDE SEQUENCE [LARGE SCALE GENOMIC DNA]</scope>
    <source>
        <strain evidence="2 3">CCMP2467</strain>
    </source>
</reference>
<dbReference type="EMBL" id="LSRX01001379">
    <property type="protein sequence ID" value="OLP80441.1"/>
    <property type="molecule type" value="Genomic_DNA"/>
</dbReference>
<protein>
    <submittedName>
        <fullName evidence="2">Uncharacterized protein</fullName>
    </submittedName>
</protein>
<comment type="caution">
    <text evidence="2">The sequence shown here is derived from an EMBL/GenBank/DDBJ whole genome shotgun (WGS) entry which is preliminary data.</text>
</comment>